<reference evidence="7 8" key="1">
    <citation type="journal article" date="2024" name="Commun. Biol.">
        <title>Comparative genomic analysis of thermophilic fungi reveals convergent evolutionary adaptations and gene losses.</title>
        <authorList>
            <person name="Steindorff A.S."/>
            <person name="Aguilar-Pontes M.V."/>
            <person name="Robinson A.J."/>
            <person name="Andreopoulos B."/>
            <person name="LaButti K."/>
            <person name="Kuo A."/>
            <person name="Mondo S."/>
            <person name="Riley R."/>
            <person name="Otillar R."/>
            <person name="Haridas S."/>
            <person name="Lipzen A."/>
            <person name="Grimwood J."/>
            <person name="Schmutz J."/>
            <person name="Clum A."/>
            <person name="Reid I.D."/>
            <person name="Moisan M.C."/>
            <person name="Butler G."/>
            <person name="Nguyen T.T.M."/>
            <person name="Dewar K."/>
            <person name="Conant G."/>
            <person name="Drula E."/>
            <person name="Henrissat B."/>
            <person name="Hansel C."/>
            <person name="Singer S."/>
            <person name="Hutchinson M.I."/>
            <person name="de Vries R.P."/>
            <person name="Natvig D.O."/>
            <person name="Powell A.J."/>
            <person name="Tsang A."/>
            <person name="Grigoriev I.V."/>
        </authorList>
    </citation>
    <scope>NUCLEOTIDE SEQUENCE [LARGE SCALE GENOMIC DNA]</scope>
    <source>
        <strain evidence="7 8">ATCC 24622</strain>
    </source>
</reference>
<dbReference type="Pfam" id="PF00172">
    <property type="entry name" value="Zn_clus"/>
    <property type="match status" value="1"/>
</dbReference>
<dbReference type="Proteomes" id="UP001586593">
    <property type="component" value="Unassembled WGS sequence"/>
</dbReference>
<comment type="caution">
    <text evidence="7">The sequence shown here is derived from an EMBL/GenBank/DDBJ whole genome shotgun (WGS) entry which is preliminary data.</text>
</comment>
<evidence type="ECO:0000256" key="5">
    <source>
        <dbReference type="ARBA" id="ARBA00023242"/>
    </source>
</evidence>
<keyword evidence="3" id="KW-0805">Transcription regulation</keyword>
<proteinExistence type="predicted"/>
<gene>
    <name evidence="7" type="ORF">VTK73DRAFT_7708</name>
</gene>
<dbReference type="Gene3D" id="4.10.240.10">
    <property type="entry name" value="Zn(2)-C6 fungal-type DNA-binding domain"/>
    <property type="match status" value="1"/>
</dbReference>
<keyword evidence="4" id="KW-0804">Transcription</keyword>
<name>A0ABR3WDB4_9PEZI</name>
<dbReference type="PROSITE" id="PS50048">
    <property type="entry name" value="ZN2_CY6_FUNGAL_2"/>
    <property type="match status" value="1"/>
</dbReference>
<protein>
    <recommendedName>
        <fullName evidence="6">Zn(2)-C6 fungal-type domain-containing protein</fullName>
    </recommendedName>
</protein>
<sequence>MSGAASAGWRRKACLACTRAKRQCTKATPVCRRCADKGLICQYPFVKQVSAAIEPGPAGRPIELESVHATGGGTPVAWQETPESQLNEVDYLDLSPDTLLVPELGPEVLQQELLKPPSDPNDRWFLSPESFVESHIVLDPNDVGPVDESELRRYTEDVQAWLRQWAAEGHCPLIHRQLYRAGPMPHTIRGAYTALATYYHAKTARNQDVIRRIIDDNAAQLVDDEQQADGSTGTMPPRPRDTMAHLARTQALLAYQVVRFFDGDIRMRAEAEKHIPVLHSWADELLRAAASDLNCEGGHGTTALNMSILTASSDPESISWRLWIVAECVRRTWLTAGILQGVYLTMRQGWAGCPGGLCYTARKGVWDADTAFAWSRACRSRSPLFVPSMCTSHLLTVARPCEVDEFASAMLLTHDPEKLKRWVFEAGGAAERMVGP</sequence>
<evidence type="ECO:0000256" key="4">
    <source>
        <dbReference type="ARBA" id="ARBA00023163"/>
    </source>
</evidence>
<keyword evidence="1" id="KW-0479">Metal-binding</keyword>
<dbReference type="SMART" id="SM00066">
    <property type="entry name" value="GAL4"/>
    <property type="match status" value="1"/>
</dbReference>
<dbReference type="PRINTS" id="PR00755">
    <property type="entry name" value="AFLATOXINBRP"/>
</dbReference>
<dbReference type="SUPFAM" id="SSF57701">
    <property type="entry name" value="Zn2/Cys6 DNA-binding domain"/>
    <property type="match status" value="1"/>
</dbReference>
<dbReference type="PROSITE" id="PS00463">
    <property type="entry name" value="ZN2_CY6_FUNGAL_1"/>
    <property type="match status" value="1"/>
</dbReference>
<evidence type="ECO:0000313" key="8">
    <source>
        <dbReference type="Proteomes" id="UP001586593"/>
    </source>
</evidence>
<dbReference type="InterPro" id="IPR036864">
    <property type="entry name" value="Zn2-C6_fun-type_DNA-bd_sf"/>
</dbReference>
<evidence type="ECO:0000259" key="6">
    <source>
        <dbReference type="PROSITE" id="PS50048"/>
    </source>
</evidence>
<dbReference type="PANTHER" id="PTHR47660:SF3">
    <property type="entry name" value="FINGER DOMAIN PROTEIN, PUTATIVE (AFU_ORTHOLOGUE AFUA_4G03310)-RELATED"/>
    <property type="match status" value="1"/>
</dbReference>
<dbReference type="EMBL" id="JAZHXJ010000500">
    <property type="protein sequence ID" value="KAL1859004.1"/>
    <property type="molecule type" value="Genomic_DNA"/>
</dbReference>
<evidence type="ECO:0000256" key="2">
    <source>
        <dbReference type="ARBA" id="ARBA00022833"/>
    </source>
</evidence>
<evidence type="ECO:0000256" key="3">
    <source>
        <dbReference type="ARBA" id="ARBA00023015"/>
    </source>
</evidence>
<feature type="domain" description="Zn(2)-C6 fungal-type" evidence="6">
    <location>
        <begin position="13"/>
        <end position="43"/>
    </location>
</feature>
<dbReference type="InterPro" id="IPR001138">
    <property type="entry name" value="Zn2Cys6_DnaBD"/>
</dbReference>
<keyword evidence="2" id="KW-0862">Zinc</keyword>
<evidence type="ECO:0000256" key="1">
    <source>
        <dbReference type="ARBA" id="ARBA00022723"/>
    </source>
</evidence>
<accession>A0ABR3WDB4</accession>
<organism evidence="7 8">
    <name type="scientific">Phialemonium thermophilum</name>
    <dbReference type="NCBI Taxonomy" id="223376"/>
    <lineage>
        <taxon>Eukaryota</taxon>
        <taxon>Fungi</taxon>
        <taxon>Dikarya</taxon>
        <taxon>Ascomycota</taxon>
        <taxon>Pezizomycotina</taxon>
        <taxon>Sordariomycetes</taxon>
        <taxon>Sordariomycetidae</taxon>
        <taxon>Cephalothecales</taxon>
        <taxon>Cephalothecaceae</taxon>
        <taxon>Phialemonium</taxon>
    </lineage>
</organism>
<evidence type="ECO:0000313" key="7">
    <source>
        <dbReference type="EMBL" id="KAL1859004.1"/>
    </source>
</evidence>
<dbReference type="CDD" id="cd00067">
    <property type="entry name" value="GAL4"/>
    <property type="match status" value="1"/>
</dbReference>
<keyword evidence="5" id="KW-0539">Nucleus</keyword>
<keyword evidence="8" id="KW-1185">Reference proteome</keyword>
<dbReference type="PANTHER" id="PTHR47660">
    <property type="entry name" value="TRANSCRIPTION FACTOR WITH C2H2 AND ZN(2)-CYS(6) DNA BINDING DOMAIN (EUROFUNG)-RELATED-RELATED"/>
    <property type="match status" value="1"/>
</dbReference>